<keyword evidence="13" id="KW-1185">Reference proteome</keyword>
<feature type="binding site" evidence="9">
    <location>
        <begin position="388"/>
        <end position="395"/>
    </location>
    <ligand>
        <name>ATP</name>
        <dbReference type="ChEBI" id="CHEBI:30616"/>
    </ligand>
</feature>
<accession>A0A544VRW5</accession>
<evidence type="ECO:0000256" key="2">
    <source>
        <dbReference type="ARBA" id="ARBA00022475"/>
    </source>
</evidence>
<dbReference type="InterPro" id="IPR002543">
    <property type="entry name" value="FtsK_dom"/>
</dbReference>
<evidence type="ECO:0000256" key="4">
    <source>
        <dbReference type="ARBA" id="ARBA00022737"/>
    </source>
</evidence>
<organism evidence="12 13">
    <name type="scientific">Mycolicibacterium hodleri</name>
    <dbReference type="NCBI Taxonomy" id="49897"/>
    <lineage>
        <taxon>Bacteria</taxon>
        <taxon>Bacillati</taxon>
        <taxon>Actinomycetota</taxon>
        <taxon>Actinomycetes</taxon>
        <taxon>Mycobacteriales</taxon>
        <taxon>Mycobacteriaceae</taxon>
        <taxon>Mycolicibacterium</taxon>
    </lineage>
</organism>
<comment type="caution">
    <text evidence="12">The sequence shown here is derived from an EMBL/GenBank/DDBJ whole genome shotgun (WGS) entry which is preliminary data.</text>
</comment>
<reference evidence="12 13" key="1">
    <citation type="submission" date="2018-10" db="EMBL/GenBank/DDBJ databases">
        <title>Draft genome of Mycobacterium hodleri strain B.</title>
        <authorList>
            <person name="Amande T.J."/>
            <person name="Mcgenity T.J."/>
        </authorList>
    </citation>
    <scope>NUCLEOTIDE SEQUENCE [LARGE SCALE GENOMIC DNA]</scope>
    <source>
        <strain evidence="12 13">B</strain>
    </source>
</reference>
<dbReference type="Pfam" id="PF01580">
    <property type="entry name" value="FtsK_SpoIIIE"/>
    <property type="match status" value="3"/>
</dbReference>
<keyword evidence="7 10" id="KW-1133">Transmembrane helix</keyword>
<dbReference type="PROSITE" id="PS50901">
    <property type="entry name" value="FTSK"/>
    <property type="match status" value="3"/>
</dbReference>
<dbReference type="InterPro" id="IPR050206">
    <property type="entry name" value="FtsK/SpoIIIE/SftA"/>
</dbReference>
<dbReference type="PANTHER" id="PTHR22683:SF1">
    <property type="entry name" value="TYPE VII SECRETION SYSTEM PROTEIN ESSC"/>
    <property type="match status" value="1"/>
</dbReference>
<keyword evidence="2" id="KW-1003">Cell membrane</keyword>
<evidence type="ECO:0000313" key="13">
    <source>
        <dbReference type="Proteomes" id="UP000315759"/>
    </source>
</evidence>
<dbReference type="EMBL" id="VIFX01000062">
    <property type="protein sequence ID" value="TQR82729.1"/>
    <property type="molecule type" value="Genomic_DNA"/>
</dbReference>
<name>A0A544VRW5_9MYCO</name>
<feature type="binding site" evidence="9">
    <location>
        <begin position="972"/>
        <end position="979"/>
    </location>
    <ligand>
        <name>ATP</name>
        <dbReference type="ChEBI" id="CHEBI:30616"/>
    </ligand>
</feature>
<sequence length="1173" mass="124671">MRQPPGVPKDPPSNVVGKLLPVVMLIAMGGMTVLYFTSGAASSRSPAFLFLPVMMLVSVLGSVAYQSRGARRGGELDADRRAYLRYLDGLDGSLVETAAAQHESLHWSHPDPAALWTLVGGERMWERRPDDEDFCHVRIGTGRLPLSTTVVVPVVPESESRDPMVDDAVDRLLADRSTVPDLPVTVDLRAHPRIAVLGTPEAARGVIRALICQLTVLHGPDVVRVTVTGSSADAHWDWVKWLPHHGRSSVFPEARHVVIVDGHATTTPDAATTTIAVGPLPGDCLRLGDGTGPVERPDSLTTAQAVVCARTLAPFAGESAATDGGADWSELIGVGDPAGLDVRRTWRPRAGSDHLRVAIGLTDQGDPIRVDLKEAARGGMGPHGLCVGATGSGKSEFLRTLVLGLVATHPPEALNVVLVDFKGGATFLGLERLRHVAAVVTNLSEEAHLVARMRDALAGEMTRRQRVLRAAGGFPGITDYDAARARGRDLPPLPALFIVVDEFSELLAQHPDFAELFVAIGRLGRSLGMHLLLASQRLDEGRLRGLETHLSYRICLKTFSASESRAVLGTADAYELPGTPGAAILKTASGDLIRFRSAYVSGPASGPVSGTVPDYGQAARRFTARDAERPPTPEVPARTSRALLDVVVDGLADRGEPAHQVWLPPLTVSPPLRGLLDGVGPQPPLVLPIGLVDNPFAQRRDTLTMDLRSVGGNVAIVGGPRSGKTTALRSVVVGLAQTHDPEAVQIYGLDFGGGSLSALRSLPHVGAVAGRLERDLARRIVGHVQALVGERETRRREGAPDVQGDAFLVVDGWAVARQEFDGMEEAVSAIATQGLSLGVHVVVTASRWADIRPALKDQLGTRVELCLGDPADSEMDRKQARLLGTRPPGHGLTREGLEFVLAVPCADGTDVAAVAARFPGRAAPAVRLLPSRVAYADVVDQSGGRIAIGLGEGDMRPAAVDFASHPHLVILGATECGKTAALRTLCREIVRIARPDAARILVVDFRRTLLGVVESDHLLGYAMSAGSADAHVATATDLLTERLPDERVTQQQLRDRSWWSGPELYVVVDDYDLVAGTSGNPLLPLLDLLPHARDLGLHLVIARRSGGAARAMFDPILARTKDLGAMGLMMSASPDEGVLLGSVRCAPLPPGRGTLIRRGQSDQLVQVSWTEPP</sequence>
<dbReference type="PANTHER" id="PTHR22683">
    <property type="entry name" value="SPORULATION PROTEIN RELATED"/>
    <property type="match status" value="1"/>
</dbReference>
<feature type="binding site" evidence="9">
    <location>
        <begin position="718"/>
        <end position="725"/>
    </location>
    <ligand>
        <name>ATP</name>
        <dbReference type="ChEBI" id="CHEBI:30616"/>
    </ligand>
</feature>
<keyword evidence="4" id="KW-0677">Repeat</keyword>
<feature type="transmembrane region" description="Helical" evidence="10">
    <location>
        <begin position="48"/>
        <end position="65"/>
    </location>
</feature>
<dbReference type="SMART" id="SM00382">
    <property type="entry name" value="AAA"/>
    <property type="match status" value="3"/>
</dbReference>
<evidence type="ECO:0000313" key="12">
    <source>
        <dbReference type="EMBL" id="TQR82729.1"/>
    </source>
</evidence>
<dbReference type="InterPro" id="IPR027417">
    <property type="entry name" value="P-loop_NTPase"/>
</dbReference>
<feature type="transmembrane region" description="Helical" evidence="10">
    <location>
        <begin position="15"/>
        <end position="36"/>
    </location>
</feature>
<evidence type="ECO:0000256" key="10">
    <source>
        <dbReference type="SAM" id="Phobius"/>
    </source>
</evidence>
<dbReference type="NCBIfam" id="TIGR03925">
    <property type="entry name" value="T7SS_EccC_b"/>
    <property type="match status" value="1"/>
</dbReference>
<dbReference type="GO" id="GO:0005886">
    <property type="term" value="C:plasma membrane"/>
    <property type="evidence" value="ECO:0007669"/>
    <property type="project" value="UniProtKB-SubCell"/>
</dbReference>
<dbReference type="NCBIfam" id="TIGR03924">
    <property type="entry name" value="T7SS_EccC_a"/>
    <property type="match status" value="1"/>
</dbReference>
<dbReference type="InterPro" id="IPR023836">
    <property type="entry name" value="EccCa-like_Actinobacteria"/>
</dbReference>
<dbReference type="InterPro" id="IPR003593">
    <property type="entry name" value="AAA+_ATPase"/>
</dbReference>
<keyword evidence="6 9" id="KW-0067">ATP-binding</keyword>
<evidence type="ECO:0000256" key="9">
    <source>
        <dbReference type="PROSITE-ProRule" id="PRU00289"/>
    </source>
</evidence>
<keyword evidence="8 10" id="KW-0472">Membrane</keyword>
<gene>
    <name evidence="12" type="primary">eccCa</name>
    <name evidence="12" type="ORF">D8S82_30635</name>
</gene>
<dbReference type="GO" id="GO:0003677">
    <property type="term" value="F:DNA binding"/>
    <property type="evidence" value="ECO:0007669"/>
    <property type="project" value="InterPro"/>
</dbReference>
<dbReference type="Proteomes" id="UP000315759">
    <property type="component" value="Unassembled WGS sequence"/>
</dbReference>
<dbReference type="GO" id="GO:0005524">
    <property type="term" value="F:ATP binding"/>
    <property type="evidence" value="ECO:0007669"/>
    <property type="project" value="UniProtKB-UniRule"/>
</dbReference>
<keyword evidence="5 9" id="KW-0547">Nucleotide-binding</keyword>
<dbReference type="InterPro" id="IPR023837">
    <property type="entry name" value="EccCb-like_Actinobacteria"/>
</dbReference>
<evidence type="ECO:0000259" key="11">
    <source>
        <dbReference type="PROSITE" id="PS50901"/>
    </source>
</evidence>
<evidence type="ECO:0000256" key="8">
    <source>
        <dbReference type="ARBA" id="ARBA00023136"/>
    </source>
</evidence>
<feature type="domain" description="FtsK" evidence="11">
    <location>
        <begin position="700"/>
        <end position="874"/>
    </location>
</feature>
<dbReference type="AlphaFoldDB" id="A0A544VRW5"/>
<feature type="domain" description="FtsK" evidence="11">
    <location>
        <begin position="955"/>
        <end position="1138"/>
    </location>
</feature>
<evidence type="ECO:0000256" key="1">
    <source>
        <dbReference type="ARBA" id="ARBA00004651"/>
    </source>
</evidence>
<evidence type="ECO:0000256" key="3">
    <source>
        <dbReference type="ARBA" id="ARBA00022692"/>
    </source>
</evidence>
<evidence type="ECO:0000256" key="7">
    <source>
        <dbReference type="ARBA" id="ARBA00022989"/>
    </source>
</evidence>
<proteinExistence type="predicted"/>
<keyword evidence="3 10" id="KW-0812">Transmembrane</keyword>
<dbReference type="SUPFAM" id="SSF52540">
    <property type="entry name" value="P-loop containing nucleoside triphosphate hydrolases"/>
    <property type="match status" value="3"/>
</dbReference>
<evidence type="ECO:0000256" key="6">
    <source>
        <dbReference type="ARBA" id="ARBA00022840"/>
    </source>
</evidence>
<feature type="domain" description="FtsK" evidence="11">
    <location>
        <begin position="365"/>
        <end position="565"/>
    </location>
</feature>
<protein>
    <submittedName>
        <fullName evidence="12">Type VII secretion protein EccCa</fullName>
    </submittedName>
</protein>
<comment type="subcellular location">
    <subcellularLocation>
        <location evidence="1">Cell membrane</location>
        <topology evidence="1">Multi-pass membrane protein</topology>
    </subcellularLocation>
</comment>
<evidence type="ECO:0000256" key="5">
    <source>
        <dbReference type="ARBA" id="ARBA00022741"/>
    </source>
</evidence>
<dbReference type="Gene3D" id="3.40.50.300">
    <property type="entry name" value="P-loop containing nucleotide triphosphate hydrolases"/>
    <property type="match status" value="4"/>
</dbReference>